<accession>A0A448XJF4</accession>
<dbReference type="GO" id="GO:0016887">
    <property type="term" value="F:ATP hydrolysis activity"/>
    <property type="evidence" value="ECO:0007669"/>
    <property type="project" value="InterPro"/>
</dbReference>
<dbReference type="InterPro" id="IPR044972">
    <property type="entry name" value="Mot1"/>
</dbReference>
<protein>
    <submittedName>
        <fullName evidence="1">Uncharacterized protein</fullName>
    </submittedName>
</protein>
<dbReference type="GO" id="GO:0003677">
    <property type="term" value="F:DNA binding"/>
    <property type="evidence" value="ECO:0007669"/>
    <property type="project" value="InterPro"/>
</dbReference>
<keyword evidence="2" id="KW-1185">Reference proteome</keyword>
<sequence length="209" mass="22805">MDRLFSLLQNSPNSTLRSAAAKQLGEIAKKSPECVDILFSRLRNLLWHKSWTSRTAAAEAIRAIVHNLPVWEPVVSMTSKSYSSSNEDGFLSLSTLCLSKVLSQGVRLYSVDMHDLSRSSSEKNGVHSDPSGCFCFSPPVPRLFLNKRLGLGDADVNLSALGPDPASDILETCLSPADFLEQGSPTSSCDLTDVETCIRSTLKRRGETQ</sequence>
<organism evidence="1 2">
    <name type="scientific">Protopolystoma xenopodis</name>
    <dbReference type="NCBI Taxonomy" id="117903"/>
    <lineage>
        <taxon>Eukaryota</taxon>
        <taxon>Metazoa</taxon>
        <taxon>Spiralia</taxon>
        <taxon>Lophotrochozoa</taxon>
        <taxon>Platyhelminthes</taxon>
        <taxon>Monogenea</taxon>
        <taxon>Polyopisthocotylea</taxon>
        <taxon>Polystomatidea</taxon>
        <taxon>Polystomatidae</taxon>
        <taxon>Protopolystoma</taxon>
    </lineage>
</organism>
<evidence type="ECO:0000313" key="1">
    <source>
        <dbReference type="EMBL" id="VEL38114.1"/>
    </source>
</evidence>
<reference evidence="1" key="1">
    <citation type="submission" date="2018-11" db="EMBL/GenBank/DDBJ databases">
        <authorList>
            <consortium name="Pathogen Informatics"/>
        </authorList>
    </citation>
    <scope>NUCLEOTIDE SEQUENCE</scope>
</reference>
<dbReference type="GO" id="GO:0017025">
    <property type="term" value="F:TBP-class protein binding"/>
    <property type="evidence" value="ECO:0007669"/>
    <property type="project" value="InterPro"/>
</dbReference>
<gene>
    <name evidence="1" type="ORF">PXEA_LOCUS31554</name>
</gene>
<dbReference type="PANTHER" id="PTHR36498">
    <property type="entry name" value="TATA-BINDING PROTEIN-ASSOCIATED FACTOR 172"/>
    <property type="match status" value="1"/>
</dbReference>
<dbReference type="PANTHER" id="PTHR36498:SF1">
    <property type="entry name" value="TATA-BINDING PROTEIN-ASSOCIATED FACTOR 172"/>
    <property type="match status" value="1"/>
</dbReference>
<evidence type="ECO:0000313" key="2">
    <source>
        <dbReference type="Proteomes" id="UP000784294"/>
    </source>
</evidence>
<dbReference type="AlphaFoldDB" id="A0A448XJF4"/>
<dbReference type="InterPro" id="IPR016024">
    <property type="entry name" value="ARM-type_fold"/>
</dbReference>
<dbReference type="SUPFAM" id="SSF48371">
    <property type="entry name" value="ARM repeat"/>
    <property type="match status" value="1"/>
</dbReference>
<name>A0A448XJF4_9PLAT</name>
<dbReference type="EMBL" id="CAAALY010256929">
    <property type="protein sequence ID" value="VEL38114.1"/>
    <property type="molecule type" value="Genomic_DNA"/>
</dbReference>
<dbReference type="OrthoDB" id="10252227at2759"/>
<dbReference type="Proteomes" id="UP000784294">
    <property type="component" value="Unassembled WGS sequence"/>
</dbReference>
<dbReference type="Gene3D" id="1.25.10.10">
    <property type="entry name" value="Leucine-rich Repeat Variant"/>
    <property type="match status" value="1"/>
</dbReference>
<dbReference type="InterPro" id="IPR011989">
    <property type="entry name" value="ARM-like"/>
</dbReference>
<comment type="caution">
    <text evidence="1">The sequence shown here is derived from an EMBL/GenBank/DDBJ whole genome shotgun (WGS) entry which is preliminary data.</text>
</comment>
<proteinExistence type="predicted"/>